<feature type="domain" description="Transglutaminase-like" evidence="3">
    <location>
        <begin position="463"/>
        <end position="532"/>
    </location>
</feature>
<accession>A0ABN0VVL3</accession>
<name>A0ABN0VVL3_9ACTN</name>
<feature type="compositionally biased region" description="Low complexity" evidence="1">
    <location>
        <begin position="573"/>
        <end position="583"/>
    </location>
</feature>
<keyword evidence="2" id="KW-0472">Membrane</keyword>
<keyword evidence="2" id="KW-0812">Transmembrane</keyword>
<gene>
    <name evidence="4" type="ORF">GCM10010151_05350</name>
</gene>
<dbReference type="SUPFAM" id="SSF54001">
    <property type="entry name" value="Cysteine proteinases"/>
    <property type="match status" value="1"/>
</dbReference>
<feature type="transmembrane region" description="Helical" evidence="2">
    <location>
        <begin position="594"/>
        <end position="618"/>
    </location>
</feature>
<dbReference type="Pfam" id="PF11992">
    <property type="entry name" value="TgpA_N"/>
    <property type="match status" value="1"/>
</dbReference>
<keyword evidence="5" id="KW-1185">Reference proteome</keyword>
<dbReference type="PANTHER" id="PTHR42736:SF1">
    <property type="entry name" value="PROTEIN-GLUTAMINE GAMMA-GLUTAMYLTRANSFERASE"/>
    <property type="match status" value="1"/>
</dbReference>
<organism evidence="4 5">
    <name type="scientific">Actinoallomurus spadix</name>
    <dbReference type="NCBI Taxonomy" id="79912"/>
    <lineage>
        <taxon>Bacteria</taxon>
        <taxon>Bacillati</taxon>
        <taxon>Actinomycetota</taxon>
        <taxon>Actinomycetes</taxon>
        <taxon>Streptosporangiales</taxon>
        <taxon>Thermomonosporaceae</taxon>
        <taxon>Actinoallomurus</taxon>
    </lineage>
</organism>
<reference evidence="4 5" key="1">
    <citation type="journal article" date="2019" name="Int. J. Syst. Evol. Microbiol.">
        <title>The Global Catalogue of Microorganisms (GCM) 10K type strain sequencing project: providing services to taxonomists for standard genome sequencing and annotation.</title>
        <authorList>
            <consortium name="The Broad Institute Genomics Platform"/>
            <consortium name="The Broad Institute Genome Sequencing Center for Infectious Disease"/>
            <person name="Wu L."/>
            <person name="Ma J."/>
        </authorList>
    </citation>
    <scope>NUCLEOTIDE SEQUENCE [LARGE SCALE GENOMIC DNA]</scope>
    <source>
        <strain evidence="4 5">JCM 3146</strain>
    </source>
</reference>
<sequence>MTTTAAAPPEPATDAPPAPRRVLRVRLVTALVIVIALAGAGGLAFHRVFAFGDLVPVITVAAVAPVVLVALLSWPRRRTWPLWISVLATAAAWTLIAGLTLFHGDFTVVGGALRDSWKGTLTSLLPAPGRPELLVLPHALVWLAAFGGAELAVRTETKAAPALPAVAVFCVALLLGVNGPGSNLPVAAGLAGLVGALTIVRSGGRPLWLIAGLPAAAAIGLLGAAVGPYLPMRGEAYDPRATVKAPPPQQRDSISPLDRVSAWLQTPDQQMFTVRADAPEDWRLAVLDRFDGVTWTSGARFVPAGSRIPEDPRVHRTRVVQRFTVQELPGVWVPAADRPRTVQGLAVATDPGSGVLTAGRPLRSGQAYTVTSMVPDYDAARLADAQPARDAEAQAASGLPESPGTTAKTAEVPAFRRLAQAITKDQDTAFQRAAKLADYLRTAARYDVTGLPGHTYAQLRYFLGTSKRGTSEQFATAYAVLARSIGLPARVVVGFRPGVGGNGSWQVRSGDVLVWPEVAFAEIGWVPFFPTPEETGASKKPDSVPAGETQQKLEAAQKSAAAHKKDNGGSGKHGAPAPKAPARPAHKTSPTPPWVYGVAAVPLLPAAYLAGVLIVPVLRRRRRRGGATPAARITGAWEQTREALGAVGLPAVTALTAHEVAGFGAERVPGAEAHLRPLADLVNRSRYAATPPGPDTAEAAWRHTEEIRRLVRRTAGLRRRLARRLHPRSLRPR</sequence>
<protein>
    <recommendedName>
        <fullName evidence="3">Transglutaminase-like domain-containing protein</fullName>
    </recommendedName>
</protein>
<dbReference type="InterPro" id="IPR038765">
    <property type="entry name" value="Papain-like_cys_pep_sf"/>
</dbReference>
<dbReference type="PANTHER" id="PTHR42736">
    <property type="entry name" value="PROTEIN-GLUTAMINE GAMMA-GLUTAMYLTRANSFERASE"/>
    <property type="match status" value="1"/>
</dbReference>
<dbReference type="InterPro" id="IPR021878">
    <property type="entry name" value="TgpA_N"/>
</dbReference>
<evidence type="ECO:0000256" key="2">
    <source>
        <dbReference type="SAM" id="Phobius"/>
    </source>
</evidence>
<evidence type="ECO:0000256" key="1">
    <source>
        <dbReference type="SAM" id="MobiDB-lite"/>
    </source>
</evidence>
<feature type="transmembrane region" description="Helical" evidence="2">
    <location>
        <begin position="183"/>
        <end position="200"/>
    </location>
</feature>
<feature type="transmembrane region" description="Helical" evidence="2">
    <location>
        <begin position="207"/>
        <end position="230"/>
    </location>
</feature>
<dbReference type="Pfam" id="PF01841">
    <property type="entry name" value="Transglut_core"/>
    <property type="match status" value="1"/>
</dbReference>
<evidence type="ECO:0000259" key="3">
    <source>
        <dbReference type="SMART" id="SM00460"/>
    </source>
</evidence>
<feature type="region of interest" description="Disordered" evidence="1">
    <location>
        <begin position="384"/>
        <end position="407"/>
    </location>
</feature>
<feature type="transmembrane region" description="Helical" evidence="2">
    <location>
        <begin position="27"/>
        <end position="48"/>
    </location>
</feature>
<feature type="transmembrane region" description="Helical" evidence="2">
    <location>
        <begin position="86"/>
        <end position="113"/>
    </location>
</feature>
<feature type="region of interest" description="Disordered" evidence="1">
    <location>
        <begin position="532"/>
        <end position="591"/>
    </location>
</feature>
<comment type="caution">
    <text evidence="4">The sequence shown here is derived from an EMBL/GenBank/DDBJ whole genome shotgun (WGS) entry which is preliminary data.</text>
</comment>
<keyword evidence="2" id="KW-1133">Transmembrane helix</keyword>
<feature type="transmembrane region" description="Helical" evidence="2">
    <location>
        <begin position="160"/>
        <end position="177"/>
    </location>
</feature>
<dbReference type="Gene3D" id="3.10.620.30">
    <property type="match status" value="1"/>
</dbReference>
<proteinExistence type="predicted"/>
<evidence type="ECO:0000313" key="4">
    <source>
        <dbReference type="EMBL" id="GAA0318427.1"/>
    </source>
</evidence>
<feature type="transmembrane region" description="Helical" evidence="2">
    <location>
        <begin position="54"/>
        <end position="74"/>
    </location>
</feature>
<dbReference type="InterPro" id="IPR052901">
    <property type="entry name" value="Bact_TGase-like"/>
</dbReference>
<dbReference type="Proteomes" id="UP001501822">
    <property type="component" value="Unassembled WGS sequence"/>
</dbReference>
<dbReference type="SMART" id="SM00460">
    <property type="entry name" value="TGc"/>
    <property type="match status" value="1"/>
</dbReference>
<feature type="transmembrane region" description="Helical" evidence="2">
    <location>
        <begin position="133"/>
        <end position="153"/>
    </location>
</feature>
<evidence type="ECO:0000313" key="5">
    <source>
        <dbReference type="Proteomes" id="UP001501822"/>
    </source>
</evidence>
<dbReference type="EMBL" id="BAAABM010000007">
    <property type="protein sequence ID" value="GAA0318427.1"/>
    <property type="molecule type" value="Genomic_DNA"/>
</dbReference>
<dbReference type="InterPro" id="IPR002931">
    <property type="entry name" value="Transglutaminase-like"/>
</dbReference>